<keyword evidence="4" id="KW-0808">Transferase</keyword>
<organism evidence="3 4">
    <name type="scientific">Diaphorina citri</name>
    <name type="common">Asian citrus psyllid</name>
    <dbReference type="NCBI Taxonomy" id="121845"/>
    <lineage>
        <taxon>Eukaryota</taxon>
        <taxon>Metazoa</taxon>
        <taxon>Ecdysozoa</taxon>
        <taxon>Arthropoda</taxon>
        <taxon>Hexapoda</taxon>
        <taxon>Insecta</taxon>
        <taxon>Pterygota</taxon>
        <taxon>Neoptera</taxon>
        <taxon>Paraneoptera</taxon>
        <taxon>Hemiptera</taxon>
        <taxon>Sternorrhyncha</taxon>
        <taxon>Psylloidea</taxon>
        <taxon>Psyllidae</taxon>
        <taxon>Diaphorininae</taxon>
        <taxon>Diaphorina</taxon>
    </lineage>
</organism>
<keyword evidence="3" id="KW-1185">Reference proteome</keyword>
<dbReference type="AlphaFoldDB" id="A0A3Q0ITE9"/>
<proteinExistence type="predicted"/>
<evidence type="ECO:0000256" key="2">
    <source>
        <dbReference type="SAM" id="MobiDB-lite"/>
    </source>
</evidence>
<keyword evidence="4" id="KW-0418">Kinase</keyword>
<evidence type="ECO:0000313" key="4">
    <source>
        <dbReference type="RefSeq" id="XP_026679547.1"/>
    </source>
</evidence>
<feature type="compositionally biased region" description="Basic and acidic residues" evidence="2">
    <location>
        <begin position="16"/>
        <end position="29"/>
    </location>
</feature>
<feature type="region of interest" description="Disordered" evidence="2">
    <location>
        <begin position="319"/>
        <end position="375"/>
    </location>
</feature>
<dbReference type="Gene3D" id="3.40.50.1110">
    <property type="entry name" value="SGNH hydrolase"/>
    <property type="match status" value="1"/>
</dbReference>
<feature type="compositionally biased region" description="Low complexity" evidence="2">
    <location>
        <begin position="342"/>
        <end position="355"/>
    </location>
</feature>
<dbReference type="RefSeq" id="XP_026679547.1">
    <property type="nucleotide sequence ID" value="XM_026823746.1"/>
</dbReference>
<feature type="compositionally biased region" description="Basic residues" evidence="2">
    <location>
        <begin position="1"/>
        <end position="10"/>
    </location>
</feature>
<dbReference type="PaxDb" id="121845-A0A3Q0ITE9"/>
<dbReference type="GeneID" id="113467529"/>
<feature type="region of interest" description="Disordered" evidence="2">
    <location>
        <begin position="1"/>
        <end position="29"/>
    </location>
</feature>
<feature type="compositionally biased region" description="Basic and acidic residues" evidence="2">
    <location>
        <begin position="319"/>
        <end position="335"/>
    </location>
</feature>
<dbReference type="Proteomes" id="UP000079169">
    <property type="component" value="Unplaced"/>
</dbReference>
<dbReference type="KEGG" id="dci:113467529"/>
<accession>A0A3Q0ITE9</accession>
<dbReference type="GO" id="GO:0016301">
    <property type="term" value="F:kinase activity"/>
    <property type="evidence" value="ECO:0007669"/>
    <property type="project" value="UniProtKB-KW"/>
</dbReference>
<evidence type="ECO:0000313" key="3">
    <source>
        <dbReference type="Proteomes" id="UP000079169"/>
    </source>
</evidence>
<feature type="coiled-coil region" evidence="1">
    <location>
        <begin position="75"/>
        <end position="173"/>
    </location>
</feature>
<dbReference type="InterPro" id="IPR036514">
    <property type="entry name" value="SGNH_hydro_sf"/>
</dbReference>
<name>A0A3Q0ITE9_DIACI</name>
<evidence type="ECO:0000256" key="1">
    <source>
        <dbReference type="SAM" id="Coils"/>
    </source>
</evidence>
<gene>
    <name evidence="4" type="primary">LOC113467529</name>
</gene>
<reference evidence="4" key="1">
    <citation type="submission" date="2025-08" db="UniProtKB">
        <authorList>
            <consortium name="RefSeq"/>
        </authorList>
    </citation>
    <scope>IDENTIFICATION</scope>
</reference>
<sequence>MTKGRARSQSRPKTVSFEKHNDEMEDKTTDTENTLDIDDKIIYTKNELKKIISKRKIPLAQTLIDNLFDEIDIKINMSENELTNKAQLLEEITRELNEQRTGLEEKIKKEKEVNKALIAESDEQISELKEQLREKERQIQELKHSITKLKKGKEDVETERNILQEKLEKQKEQTKTVICNCNPNEKDNKSDLEKNKIGEEENNTNGMEEEVNQENEIYTTNSSLSYDFNQSIISRPMNMMNYHLNFAKELELEMTPNSTYNRTGLELELPENENKNKDHTNAQCEETLKKNIENEKKILDMEEEIKQIHKRITKIEEKVNENTEETQTNRKKEQKSNTILAKNNNNDGNSNSGNKNKTESPKKNNDGIKNTTERKTLNNNKKLNCYLIGDSHLRYIENEIKKDPEWTEKFNVKINFIPGYRLQDIADNLIPQSLKKEDILVISGGTNDLYNTATDEIKRQIDKIGKLGCTTYIISIPPQDCEYRNRDITRLNTVIKYQCEHFKNMYVINTHKFIHPHHLAQDGIHIGRKAKKWLSLKITKTVEKGSTNQFNKEKSLETHKKQIRHENQNKEIKTPREINLGPPQNVWRSYESNNKNTNKIQNPRKGKITKKNLQEVKTRTNKQKATTKNVNIETEKLTEIKNHQASNKKTPNTQNEPTTYDIIDGTEHKIQQTDHNGKTDEQKPAEIQHISSLHQCLQPEPNHQYCNMGRIQLVPNPNMTYWNQWQNNGHHFFPPYPTYIPPGIQGQIYYVKN</sequence>
<keyword evidence="1" id="KW-0175">Coiled coil</keyword>
<protein>
    <submittedName>
        <fullName evidence="4">Probable serine/threonine-protein kinase DDB_G0283337</fullName>
    </submittedName>
</protein>
<dbReference type="SUPFAM" id="SSF52266">
    <property type="entry name" value="SGNH hydrolase"/>
    <property type="match status" value="1"/>
</dbReference>
<feature type="compositionally biased region" description="Basic and acidic residues" evidence="2">
    <location>
        <begin position="356"/>
        <end position="375"/>
    </location>
</feature>
<dbReference type="CDD" id="cd00229">
    <property type="entry name" value="SGNH_hydrolase"/>
    <property type="match status" value="1"/>
</dbReference>